<organism evidence="2 5">
    <name type="scientific">Kosakonia radicincitans</name>
    <dbReference type="NCBI Taxonomy" id="283686"/>
    <lineage>
        <taxon>Bacteria</taxon>
        <taxon>Pseudomonadati</taxon>
        <taxon>Pseudomonadota</taxon>
        <taxon>Gammaproteobacteria</taxon>
        <taxon>Enterobacterales</taxon>
        <taxon>Enterobacteriaceae</taxon>
        <taxon>Kosakonia</taxon>
    </lineage>
</organism>
<dbReference type="Proteomes" id="UP000199173">
    <property type="component" value="Unassembled WGS sequence"/>
</dbReference>
<evidence type="ECO:0000313" key="5">
    <source>
        <dbReference type="Proteomes" id="UP000199173"/>
    </source>
</evidence>
<keyword evidence="1" id="KW-0472">Membrane</keyword>
<evidence type="ECO:0000256" key="1">
    <source>
        <dbReference type="SAM" id="Phobius"/>
    </source>
</evidence>
<evidence type="ECO:0000313" key="2">
    <source>
        <dbReference type="EMBL" id="SFR26771.1"/>
    </source>
</evidence>
<protein>
    <submittedName>
        <fullName evidence="2">Uncharacterized protein</fullName>
    </submittedName>
</protein>
<sequence length="248" mass="28174">MNLNYQNLVAVLKKCIFEMMLVAISIRMILAKIVARILMMSKITIMTINYVKRHAEKLDAKNDITHFNSSLWSLEGIAAVSWELPGFSRREYCEQLLKDIFDTITDHTSENIYVMLQLVPEQPDSVMVNYKKTWGLVANSGVNVESIYNKKSFIDKGCKGLVLTGLGSIPTTVSNEVQKLINIEEKLFFSNISPNIHIENNSQHDRLTQWIHNILYSNGVVFFPLGQFDEKCAEIVAIGSKSVLGKIW</sequence>
<dbReference type="EMBL" id="FPAV01000021">
    <property type="protein sequence ID" value="SFU17459.1"/>
    <property type="molecule type" value="Genomic_DNA"/>
</dbReference>
<evidence type="ECO:0000313" key="3">
    <source>
        <dbReference type="EMBL" id="SFU17459.1"/>
    </source>
</evidence>
<proteinExistence type="predicted"/>
<dbReference type="AlphaFoldDB" id="A0AAX2EZK0"/>
<name>A0AAX2EZK0_9ENTR</name>
<reference evidence="4 5" key="1">
    <citation type="submission" date="2016-10" db="EMBL/GenBank/DDBJ databases">
        <authorList>
            <person name="Varghese N."/>
            <person name="Submissions S."/>
        </authorList>
    </citation>
    <scope>NUCLEOTIDE SEQUENCE [LARGE SCALE GENOMIC DNA]</scope>
    <source>
        <strain evidence="3 4">NFIX06</strain>
        <strain evidence="2 5">NFIX08</strain>
    </source>
</reference>
<dbReference type="Proteomes" id="UP000198760">
    <property type="component" value="Unassembled WGS sequence"/>
</dbReference>
<keyword evidence="1" id="KW-1133">Transmembrane helix</keyword>
<accession>A0AAX2EZK0</accession>
<evidence type="ECO:0000313" key="4">
    <source>
        <dbReference type="Proteomes" id="UP000198760"/>
    </source>
</evidence>
<keyword evidence="4" id="KW-1185">Reference proteome</keyword>
<dbReference type="EMBL" id="FOYJ01000018">
    <property type="protein sequence ID" value="SFR26771.1"/>
    <property type="molecule type" value="Genomic_DNA"/>
</dbReference>
<comment type="caution">
    <text evidence="2">The sequence shown here is derived from an EMBL/GenBank/DDBJ whole genome shotgun (WGS) entry which is preliminary data.</text>
</comment>
<gene>
    <name evidence="3" type="ORF">SAMN03159428_05034</name>
    <name evidence="2" type="ORF">SAMN03159514_05083</name>
</gene>
<keyword evidence="1" id="KW-0812">Transmembrane</keyword>
<feature type="transmembrane region" description="Helical" evidence="1">
    <location>
        <begin position="20"/>
        <end position="39"/>
    </location>
</feature>